<organism evidence="11 12">
    <name type="scientific">Azohydromonas lata</name>
    <dbReference type="NCBI Taxonomy" id="45677"/>
    <lineage>
        <taxon>Bacteria</taxon>
        <taxon>Pseudomonadati</taxon>
        <taxon>Pseudomonadota</taxon>
        <taxon>Betaproteobacteria</taxon>
        <taxon>Burkholderiales</taxon>
        <taxon>Sphaerotilaceae</taxon>
        <taxon>Azohydromonas</taxon>
    </lineage>
</organism>
<evidence type="ECO:0000313" key="11">
    <source>
        <dbReference type="EMBL" id="MDZ5461488.1"/>
    </source>
</evidence>
<evidence type="ECO:0000256" key="3">
    <source>
        <dbReference type="ARBA" id="ARBA00022722"/>
    </source>
</evidence>
<comment type="caution">
    <text evidence="11">The sequence shown here is derived from an EMBL/GenBank/DDBJ whole genome shotgun (WGS) entry which is preliminary data.</text>
</comment>
<proteinExistence type="predicted"/>
<evidence type="ECO:0008006" key="13">
    <source>
        <dbReference type="Google" id="ProtNLM"/>
    </source>
</evidence>
<evidence type="ECO:0000256" key="2">
    <source>
        <dbReference type="ARBA" id="ARBA00001946"/>
    </source>
</evidence>
<keyword evidence="6" id="KW-0378">Hydrolase</keyword>
<dbReference type="InterPro" id="IPR036691">
    <property type="entry name" value="Endo/exonu/phosph_ase_sf"/>
</dbReference>
<keyword evidence="8" id="KW-0234">DNA repair</keyword>
<dbReference type="SUPFAM" id="SSF56219">
    <property type="entry name" value="DNase I-like"/>
    <property type="match status" value="1"/>
</dbReference>
<dbReference type="PANTHER" id="PTHR15822">
    <property type="entry name" value="TRAF AND TNF RECEPTOR-ASSOCIATED PROTEIN"/>
    <property type="match status" value="1"/>
</dbReference>
<feature type="region of interest" description="Disordered" evidence="9">
    <location>
        <begin position="190"/>
        <end position="211"/>
    </location>
</feature>
<evidence type="ECO:0000256" key="4">
    <source>
        <dbReference type="ARBA" id="ARBA00022723"/>
    </source>
</evidence>
<dbReference type="RefSeq" id="WP_322468637.1">
    <property type="nucleotide sequence ID" value="NZ_JAXOJX010000118.1"/>
</dbReference>
<evidence type="ECO:0000256" key="1">
    <source>
        <dbReference type="ARBA" id="ARBA00001936"/>
    </source>
</evidence>
<dbReference type="Gene3D" id="3.60.10.10">
    <property type="entry name" value="Endonuclease/exonuclease/phosphatase"/>
    <property type="match status" value="1"/>
</dbReference>
<keyword evidence="4" id="KW-0479">Metal-binding</keyword>
<feature type="signal peptide" evidence="10">
    <location>
        <begin position="1"/>
        <end position="25"/>
    </location>
</feature>
<dbReference type="EMBL" id="JAXOJX010000118">
    <property type="protein sequence ID" value="MDZ5461488.1"/>
    <property type="molecule type" value="Genomic_DNA"/>
</dbReference>
<feature type="chain" id="PRO_5045725973" description="Endonuclease/exonuclease/phosphatase domain-containing protein" evidence="10">
    <location>
        <begin position="26"/>
        <end position="370"/>
    </location>
</feature>
<evidence type="ECO:0000256" key="9">
    <source>
        <dbReference type="SAM" id="MobiDB-lite"/>
    </source>
</evidence>
<accession>A0ABU5IRH8</accession>
<evidence type="ECO:0000256" key="5">
    <source>
        <dbReference type="ARBA" id="ARBA00022763"/>
    </source>
</evidence>
<dbReference type="InterPro" id="IPR051547">
    <property type="entry name" value="TDP2-like"/>
</dbReference>
<protein>
    <recommendedName>
        <fullName evidence="13">Endonuclease/exonuclease/phosphatase domain-containing protein</fullName>
    </recommendedName>
</protein>
<sequence>MHKRFRGRVLAMLAAVAAWPMAGQAQTDTGSTLGVMTYNAGQGTDFAALLRARDAESYHLAVAQTLRQVQATQPAARMRAVAAQIAKVRPALVSLQELNRWKTAPFNPATGRCAAGTVSLDMLEDLREALRAQGLDYRVAAQVAAFNPRPLLGRFGEGALQCVQVLGRNVILARAGLSNTVFQWRNPRAGRLDAPAQPQDDGSGTPAPVGTVPTGQAWVSVEAQLSGRWLRLLGAQLDERDAQRRRDNGAALRAVGATGALPVVLAFSANAQAAPAPADDAYTDFIAAGWIDAWQLRHPGLAGYTCCQAPSLDNRFSRLSSRTDLVLLRGAVQAPRLSLVGAWNETRTPTGLWPSDHAGVMAQVVPDTAP</sequence>
<keyword evidence="3" id="KW-0540">Nuclease</keyword>
<comment type="cofactor">
    <cofactor evidence="2">
        <name>Mg(2+)</name>
        <dbReference type="ChEBI" id="CHEBI:18420"/>
    </cofactor>
</comment>
<comment type="cofactor">
    <cofactor evidence="1">
        <name>Mn(2+)</name>
        <dbReference type="ChEBI" id="CHEBI:29035"/>
    </cofactor>
</comment>
<keyword evidence="10" id="KW-0732">Signal</keyword>
<keyword evidence="12" id="KW-1185">Reference proteome</keyword>
<reference evidence="11 12" key="1">
    <citation type="submission" date="2023-11" db="EMBL/GenBank/DDBJ databases">
        <title>Draft genome of Azohydromonas lata strain H1 (DSM1123), a polyhydroxyalkanoate producer.</title>
        <authorList>
            <person name="Traversa D."/>
            <person name="D'Addabbo P."/>
            <person name="Pazzani C."/>
            <person name="Manzari C."/>
            <person name="Chiara M."/>
            <person name="Scrascia M."/>
        </authorList>
    </citation>
    <scope>NUCLEOTIDE SEQUENCE [LARGE SCALE GENOMIC DNA]</scope>
    <source>
        <strain evidence="11 12">H1</strain>
    </source>
</reference>
<evidence type="ECO:0000256" key="8">
    <source>
        <dbReference type="ARBA" id="ARBA00023204"/>
    </source>
</evidence>
<dbReference type="Proteomes" id="UP001293718">
    <property type="component" value="Unassembled WGS sequence"/>
</dbReference>
<evidence type="ECO:0000256" key="7">
    <source>
        <dbReference type="ARBA" id="ARBA00022842"/>
    </source>
</evidence>
<evidence type="ECO:0000256" key="10">
    <source>
        <dbReference type="SAM" id="SignalP"/>
    </source>
</evidence>
<name>A0ABU5IRH8_9BURK</name>
<keyword evidence="7" id="KW-0460">Magnesium</keyword>
<dbReference type="PANTHER" id="PTHR15822:SF4">
    <property type="entry name" value="TYROSYL-DNA PHOSPHODIESTERASE 2"/>
    <property type="match status" value="1"/>
</dbReference>
<keyword evidence="5" id="KW-0227">DNA damage</keyword>
<evidence type="ECO:0000256" key="6">
    <source>
        <dbReference type="ARBA" id="ARBA00022801"/>
    </source>
</evidence>
<gene>
    <name evidence="11" type="ORF">SM757_33415</name>
</gene>
<evidence type="ECO:0000313" key="12">
    <source>
        <dbReference type="Proteomes" id="UP001293718"/>
    </source>
</evidence>